<dbReference type="PROSITE" id="PS50206">
    <property type="entry name" value="RHODANESE_3"/>
    <property type="match status" value="1"/>
</dbReference>
<dbReference type="Pfam" id="PF00581">
    <property type="entry name" value="Rhodanese"/>
    <property type="match status" value="1"/>
</dbReference>
<evidence type="ECO:0000259" key="4">
    <source>
        <dbReference type="PROSITE" id="PS50206"/>
    </source>
</evidence>
<dbReference type="GO" id="GO:0003677">
    <property type="term" value="F:DNA binding"/>
    <property type="evidence" value="ECO:0007669"/>
    <property type="project" value="UniProtKB-KW"/>
</dbReference>
<dbReference type="InterPro" id="IPR036873">
    <property type="entry name" value="Rhodanese-like_dom_sf"/>
</dbReference>
<feature type="domain" description="HTH arsR-type" evidence="5">
    <location>
        <begin position="22"/>
        <end position="116"/>
    </location>
</feature>
<dbReference type="PANTHER" id="PTHR43132:SF8">
    <property type="entry name" value="HTH-TYPE TRANSCRIPTIONAL REGULATOR KMTR"/>
    <property type="match status" value="1"/>
</dbReference>
<dbReference type="PRINTS" id="PR00778">
    <property type="entry name" value="HTHARSR"/>
</dbReference>
<gene>
    <name evidence="6" type="ORF">S100892_02319</name>
</gene>
<keyword evidence="1" id="KW-0805">Transcription regulation</keyword>
<organism evidence="6 7">
    <name type="scientific">Pediococcus pentosaceus</name>
    <dbReference type="NCBI Taxonomy" id="1255"/>
    <lineage>
        <taxon>Bacteria</taxon>
        <taxon>Bacillati</taxon>
        <taxon>Bacillota</taxon>
        <taxon>Bacilli</taxon>
        <taxon>Lactobacillales</taxon>
        <taxon>Lactobacillaceae</taxon>
        <taxon>Pediococcus</taxon>
    </lineage>
</organism>
<geneLocation type="plasmid" evidence="7">
    <name>ppc892-4</name>
</geneLocation>
<dbReference type="AlphaFoldDB" id="A0A1Y0VTU5"/>
<evidence type="ECO:0000256" key="2">
    <source>
        <dbReference type="ARBA" id="ARBA00023125"/>
    </source>
</evidence>
<evidence type="ECO:0000313" key="6">
    <source>
        <dbReference type="EMBL" id="ARW20854.1"/>
    </source>
</evidence>
<evidence type="ECO:0000313" key="7">
    <source>
        <dbReference type="Proteomes" id="UP000196118"/>
    </source>
</evidence>
<dbReference type="SMART" id="SM00450">
    <property type="entry name" value="RHOD"/>
    <property type="match status" value="1"/>
</dbReference>
<dbReference type="Gene3D" id="3.40.250.10">
    <property type="entry name" value="Rhodanese-like domain"/>
    <property type="match status" value="1"/>
</dbReference>
<dbReference type="CDD" id="cd00090">
    <property type="entry name" value="HTH_ARSR"/>
    <property type="match status" value="1"/>
</dbReference>
<dbReference type="InterPro" id="IPR036388">
    <property type="entry name" value="WH-like_DNA-bd_sf"/>
</dbReference>
<dbReference type="SMART" id="SM00418">
    <property type="entry name" value="HTH_ARSR"/>
    <property type="match status" value="1"/>
</dbReference>
<evidence type="ECO:0000256" key="3">
    <source>
        <dbReference type="ARBA" id="ARBA00023163"/>
    </source>
</evidence>
<dbReference type="NCBIfam" id="NF033788">
    <property type="entry name" value="HTH_metalloreg"/>
    <property type="match status" value="1"/>
</dbReference>
<sequence>MINYSINYLNSGEIMYEEAIEYKDSLYKELSRIGKSLGSDRRLEILDLLIQAPKSVEEISKELKISVANTSRHLQVLRDSHLVKTERDGNRIIYSLSSPLITKLIQLLTDIGENELSEMKVIQHKATTSENVKSISLEQALKSYKNGLLLDVRPQDEYQEGHINSAINIPLDTLSDHLTELPKNRQIIVYCRGRLCGNSNIATQLLNNNSYNALSLNYSYYDWKRALKCINEKK</sequence>
<evidence type="ECO:0000259" key="5">
    <source>
        <dbReference type="PROSITE" id="PS50987"/>
    </source>
</evidence>
<protein>
    <submittedName>
        <fullName evidence="6">Arsenical resistance operon repressor</fullName>
    </submittedName>
</protein>
<dbReference type="PROSITE" id="PS50987">
    <property type="entry name" value="HTH_ARSR_2"/>
    <property type="match status" value="1"/>
</dbReference>
<keyword evidence="3" id="KW-0804">Transcription</keyword>
<keyword evidence="2" id="KW-0238">DNA-binding</keyword>
<dbReference type="SUPFAM" id="SSF52821">
    <property type="entry name" value="Rhodanese/Cell cycle control phosphatase"/>
    <property type="match status" value="1"/>
</dbReference>
<dbReference type="PANTHER" id="PTHR43132">
    <property type="entry name" value="ARSENICAL RESISTANCE OPERON REPRESSOR ARSR-RELATED"/>
    <property type="match status" value="1"/>
</dbReference>
<reference evidence="6 7" key="1">
    <citation type="submission" date="2017-05" db="EMBL/GenBank/DDBJ databases">
        <title>Genome sequence of Pediococcus pentosaceus strain SRCM100892.</title>
        <authorList>
            <person name="Cho S.H."/>
        </authorList>
    </citation>
    <scope>NUCLEOTIDE SEQUENCE [LARGE SCALE GENOMIC DNA]</scope>
    <source>
        <strain evidence="6 7">SRCM100892</strain>
        <plasmid evidence="7">Plasmid ppc892-4</plasmid>
    </source>
</reference>
<dbReference type="InterPro" id="IPR001845">
    <property type="entry name" value="HTH_ArsR_DNA-bd_dom"/>
</dbReference>
<dbReference type="CDD" id="cd00158">
    <property type="entry name" value="RHOD"/>
    <property type="match status" value="1"/>
</dbReference>
<dbReference type="SUPFAM" id="SSF46785">
    <property type="entry name" value="Winged helix' DNA-binding domain"/>
    <property type="match status" value="1"/>
</dbReference>
<dbReference type="EMBL" id="CP021475">
    <property type="protein sequence ID" value="ARW20854.1"/>
    <property type="molecule type" value="Genomic_DNA"/>
</dbReference>
<dbReference type="Pfam" id="PF01022">
    <property type="entry name" value="HTH_5"/>
    <property type="match status" value="1"/>
</dbReference>
<dbReference type="InterPro" id="IPR051011">
    <property type="entry name" value="Metal_resp_trans_reg"/>
</dbReference>
<dbReference type="Gene3D" id="1.10.10.10">
    <property type="entry name" value="Winged helix-like DNA-binding domain superfamily/Winged helix DNA-binding domain"/>
    <property type="match status" value="1"/>
</dbReference>
<keyword evidence="6" id="KW-0614">Plasmid</keyword>
<proteinExistence type="predicted"/>
<name>A0A1Y0VTU5_PEDPE</name>
<dbReference type="InterPro" id="IPR001763">
    <property type="entry name" value="Rhodanese-like_dom"/>
</dbReference>
<accession>A0A1Y0VTU5</accession>
<dbReference type="InterPro" id="IPR011991">
    <property type="entry name" value="ArsR-like_HTH"/>
</dbReference>
<dbReference type="GO" id="GO:0003700">
    <property type="term" value="F:DNA-binding transcription factor activity"/>
    <property type="evidence" value="ECO:0007669"/>
    <property type="project" value="InterPro"/>
</dbReference>
<feature type="domain" description="Rhodanese" evidence="4">
    <location>
        <begin position="143"/>
        <end position="232"/>
    </location>
</feature>
<evidence type="ECO:0000256" key="1">
    <source>
        <dbReference type="ARBA" id="ARBA00023015"/>
    </source>
</evidence>
<dbReference type="Proteomes" id="UP000196118">
    <property type="component" value="Plasmid pPC892-4"/>
</dbReference>
<dbReference type="InterPro" id="IPR036390">
    <property type="entry name" value="WH_DNA-bd_sf"/>
</dbReference>